<dbReference type="PANTHER" id="PTHR44154">
    <property type="entry name" value="QUINONE OXIDOREDUCTASE"/>
    <property type="match status" value="1"/>
</dbReference>
<accession>A0A4Q1HF35</accession>
<keyword evidence="4" id="KW-1185">Reference proteome</keyword>
<dbReference type="InterPro" id="IPR020843">
    <property type="entry name" value="ER"/>
</dbReference>
<dbReference type="SMART" id="SM00829">
    <property type="entry name" value="PKS_ER"/>
    <property type="match status" value="1"/>
</dbReference>
<protein>
    <recommendedName>
        <fullName evidence="2">Enoyl reductase (ER) domain-containing protein</fullName>
    </recommendedName>
</protein>
<dbReference type="CDD" id="cd08253">
    <property type="entry name" value="zeta_crystallin"/>
    <property type="match status" value="1"/>
</dbReference>
<dbReference type="Pfam" id="PF13602">
    <property type="entry name" value="ADH_zinc_N_2"/>
    <property type="match status" value="1"/>
</dbReference>
<evidence type="ECO:0000259" key="2">
    <source>
        <dbReference type="SMART" id="SM00829"/>
    </source>
</evidence>
<dbReference type="AlphaFoldDB" id="A0A4Q1HF35"/>
<sequence>MRAAYYERRGPARTVLHVGDRPVEEPGPGMLRVRIAASGINPSDVKTRGGSSPRPQPWPWVIPHHDGAGTIDAVGPGVDPARVGQRVWLYECQIDRAGGTAAEWVTVPEDQAVPLPGKVSFDIGAALGVPALTAWFCADRAGAAPGRDILVHGAVGAVGFYAAQMARLRGARVLGTVSNDQQAAVAQAAGIATVRRGADLPLRAREWLAAQGPAGGGAAQVATDKAATGNAATYRGFDGIVDLDFAANLAANVELAAINGRVAVYASDTELEPAVPVRALMRRNLQVAFLLIYTLPREEKRRAIAELTGWLAKDALRHPAIHAYPLDDIASAHEAVETRRHVGKVIVRP</sequence>
<name>A0A4Q1HF35_9BURK</name>
<dbReference type="EMBL" id="PYAL01000007">
    <property type="protein sequence ID" value="RXN85230.1"/>
    <property type="molecule type" value="Genomic_DNA"/>
</dbReference>
<dbReference type="InterPro" id="IPR036291">
    <property type="entry name" value="NAD(P)-bd_dom_sf"/>
</dbReference>
<organism evidence="3 4">
    <name type="scientific">Achromobacter aloeverae</name>
    <dbReference type="NCBI Taxonomy" id="1750518"/>
    <lineage>
        <taxon>Bacteria</taxon>
        <taxon>Pseudomonadati</taxon>
        <taxon>Pseudomonadota</taxon>
        <taxon>Betaproteobacteria</taxon>
        <taxon>Burkholderiales</taxon>
        <taxon>Alcaligenaceae</taxon>
        <taxon>Achromobacter</taxon>
    </lineage>
</organism>
<dbReference type="Gene3D" id="3.90.180.10">
    <property type="entry name" value="Medium-chain alcohol dehydrogenases, catalytic domain"/>
    <property type="match status" value="1"/>
</dbReference>
<feature type="domain" description="Enoyl reductase (ER)" evidence="2">
    <location>
        <begin position="13"/>
        <end position="347"/>
    </location>
</feature>
<evidence type="ECO:0000313" key="4">
    <source>
        <dbReference type="Proteomes" id="UP000290849"/>
    </source>
</evidence>
<dbReference type="SUPFAM" id="SSF51735">
    <property type="entry name" value="NAD(P)-binding Rossmann-fold domains"/>
    <property type="match status" value="1"/>
</dbReference>
<dbReference type="Pfam" id="PF08240">
    <property type="entry name" value="ADH_N"/>
    <property type="match status" value="1"/>
</dbReference>
<proteinExistence type="predicted"/>
<gene>
    <name evidence="3" type="ORF">C7R54_22290</name>
</gene>
<comment type="caution">
    <text evidence="3">The sequence shown here is derived from an EMBL/GenBank/DDBJ whole genome shotgun (WGS) entry which is preliminary data.</text>
</comment>
<dbReference type="InterPro" id="IPR051603">
    <property type="entry name" value="Zinc-ADH_QOR/CCCR"/>
</dbReference>
<dbReference type="PANTHER" id="PTHR44154:SF1">
    <property type="entry name" value="QUINONE OXIDOREDUCTASE"/>
    <property type="match status" value="1"/>
</dbReference>
<dbReference type="Proteomes" id="UP000290849">
    <property type="component" value="Unassembled WGS sequence"/>
</dbReference>
<dbReference type="OrthoDB" id="9788224at2"/>
<dbReference type="InterPro" id="IPR013154">
    <property type="entry name" value="ADH-like_N"/>
</dbReference>
<dbReference type="InterPro" id="IPR011032">
    <property type="entry name" value="GroES-like_sf"/>
</dbReference>
<evidence type="ECO:0000313" key="3">
    <source>
        <dbReference type="EMBL" id="RXN85230.1"/>
    </source>
</evidence>
<dbReference type="Gene3D" id="3.40.50.720">
    <property type="entry name" value="NAD(P)-binding Rossmann-like Domain"/>
    <property type="match status" value="1"/>
</dbReference>
<keyword evidence="1" id="KW-0521">NADP</keyword>
<dbReference type="GO" id="GO:0016491">
    <property type="term" value="F:oxidoreductase activity"/>
    <property type="evidence" value="ECO:0007669"/>
    <property type="project" value="InterPro"/>
</dbReference>
<evidence type="ECO:0000256" key="1">
    <source>
        <dbReference type="ARBA" id="ARBA00022857"/>
    </source>
</evidence>
<dbReference type="RefSeq" id="WP_129152696.1">
    <property type="nucleotide sequence ID" value="NZ_JBHSDO010000005.1"/>
</dbReference>
<dbReference type="SUPFAM" id="SSF50129">
    <property type="entry name" value="GroES-like"/>
    <property type="match status" value="1"/>
</dbReference>
<reference evidence="3 4" key="1">
    <citation type="journal article" date="2017" name="Int. J. Syst. Evol. Microbiol.">
        <title>Achromobacter aloeverae sp. nov., isolated from the root of Aloe vera (L.) Burm.f.</title>
        <authorList>
            <person name="Kuncharoen N."/>
            <person name="Muramatsu Y."/>
            <person name="Shibata C."/>
            <person name="Kamakura Y."/>
            <person name="Nakagawa Y."/>
            <person name="Tanasupawat S."/>
        </authorList>
    </citation>
    <scope>NUCLEOTIDE SEQUENCE [LARGE SCALE GENOMIC DNA]</scope>
    <source>
        <strain evidence="3 4">AVA-1</strain>
    </source>
</reference>